<dbReference type="Proteomes" id="UP000828390">
    <property type="component" value="Unassembled WGS sequence"/>
</dbReference>
<dbReference type="Gene3D" id="1.10.150.50">
    <property type="entry name" value="Transcription Factor, Ets-1"/>
    <property type="match status" value="1"/>
</dbReference>
<dbReference type="SUPFAM" id="SSF47769">
    <property type="entry name" value="SAM/Pointed domain"/>
    <property type="match status" value="1"/>
</dbReference>
<dbReference type="InterPro" id="IPR013761">
    <property type="entry name" value="SAM/pointed_sf"/>
</dbReference>
<reference evidence="1" key="2">
    <citation type="submission" date="2020-11" db="EMBL/GenBank/DDBJ databases">
        <authorList>
            <person name="McCartney M.A."/>
            <person name="Auch B."/>
            <person name="Kono T."/>
            <person name="Mallez S."/>
            <person name="Becker A."/>
            <person name="Gohl D.M."/>
            <person name="Silverstein K.A.T."/>
            <person name="Koren S."/>
            <person name="Bechman K.B."/>
            <person name="Herman A."/>
            <person name="Abrahante J.E."/>
            <person name="Garbe J."/>
        </authorList>
    </citation>
    <scope>NUCLEOTIDE SEQUENCE</scope>
    <source>
        <strain evidence="1">Duluth1</strain>
        <tissue evidence="1">Whole animal</tissue>
    </source>
</reference>
<evidence type="ECO:0000313" key="2">
    <source>
        <dbReference type="Proteomes" id="UP000828390"/>
    </source>
</evidence>
<name>A0A9D4RVA8_DREPO</name>
<comment type="caution">
    <text evidence="1">The sequence shown here is derived from an EMBL/GenBank/DDBJ whole genome shotgun (WGS) entry which is preliminary data.</text>
</comment>
<evidence type="ECO:0008006" key="3">
    <source>
        <dbReference type="Google" id="ProtNLM"/>
    </source>
</evidence>
<keyword evidence="2" id="KW-1185">Reference proteome</keyword>
<gene>
    <name evidence="1" type="ORF">DPMN_006786</name>
</gene>
<proteinExistence type="predicted"/>
<accession>A0A9D4RVA8</accession>
<reference evidence="1" key="1">
    <citation type="journal article" date="2019" name="bioRxiv">
        <title>The Genome of the Zebra Mussel, Dreissena polymorpha: A Resource for Invasive Species Research.</title>
        <authorList>
            <person name="McCartney M.A."/>
            <person name="Auch B."/>
            <person name="Kono T."/>
            <person name="Mallez S."/>
            <person name="Zhang Y."/>
            <person name="Obille A."/>
            <person name="Becker A."/>
            <person name="Abrahante J.E."/>
            <person name="Garbe J."/>
            <person name="Badalamenti J.P."/>
            <person name="Herman A."/>
            <person name="Mangelson H."/>
            <person name="Liachko I."/>
            <person name="Sullivan S."/>
            <person name="Sone E.D."/>
            <person name="Koren S."/>
            <person name="Silverstein K.A.T."/>
            <person name="Beckman K.B."/>
            <person name="Gohl D.M."/>
        </authorList>
    </citation>
    <scope>NUCLEOTIDE SEQUENCE</scope>
    <source>
        <strain evidence="1">Duluth1</strain>
        <tissue evidence="1">Whole animal</tissue>
    </source>
</reference>
<protein>
    <recommendedName>
        <fullName evidence="3">SAM domain-containing protein</fullName>
    </recommendedName>
</protein>
<sequence>MWRILDVTQWSTAEITDWLMCAVNDLNIETESRDLLLGKLASWTGHDVNLLSRSDFETLSRRYGPSLFQHLRRFAPCGKRRRLSE</sequence>
<dbReference type="EMBL" id="JAIWYP010000001">
    <property type="protein sequence ID" value="KAH3882841.1"/>
    <property type="molecule type" value="Genomic_DNA"/>
</dbReference>
<evidence type="ECO:0000313" key="1">
    <source>
        <dbReference type="EMBL" id="KAH3882841.1"/>
    </source>
</evidence>
<organism evidence="1 2">
    <name type="scientific">Dreissena polymorpha</name>
    <name type="common">Zebra mussel</name>
    <name type="synonym">Mytilus polymorpha</name>
    <dbReference type="NCBI Taxonomy" id="45954"/>
    <lineage>
        <taxon>Eukaryota</taxon>
        <taxon>Metazoa</taxon>
        <taxon>Spiralia</taxon>
        <taxon>Lophotrochozoa</taxon>
        <taxon>Mollusca</taxon>
        <taxon>Bivalvia</taxon>
        <taxon>Autobranchia</taxon>
        <taxon>Heteroconchia</taxon>
        <taxon>Euheterodonta</taxon>
        <taxon>Imparidentia</taxon>
        <taxon>Neoheterodontei</taxon>
        <taxon>Myida</taxon>
        <taxon>Dreissenoidea</taxon>
        <taxon>Dreissenidae</taxon>
        <taxon>Dreissena</taxon>
    </lineage>
</organism>
<dbReference type="AlphaFoldDB" id="A0A9D4RVA8"/>